<evidence type="ECO:0000313" key="2">
    <source>
        <dbReference type="Proteomes" id="UP001596099"/>
    </source>
</evidence>
<gene>
    <name evidence="1" type="ORF">ACFPYI_06925</name>
</gene>
<dbReference type="RefSeq" id="WP_247413978.1">
    <property type="nucleotide sequence ID" value="NZ_JALLGW010000001.1"/>
</dbReference>
<dbReference type="AlphaFoldDB" id="A0ABD5RL01"/>
<keyword evidence="2" id="KW-1185">Reference proteome</keyword>
<proteinExistence type="predicted"/>
<accession>A0ABD5RL01</accession>
<name>A0ABD5RL01_9EURY</name>
<comment type="caution">
    <text evidence="1">The sequence shown here is derived from an EMBL/GenBank/DDBJ whole genome shotgun (WGS) entry which is preliminary data.</text>
</comment>
<dbReference type="EMBL" id="JBHSQH010000001">
    <property type="protein sequence ID" value="MFC5971064.1"/>
    <property type="molecule type" value="Genomic_DNA"/>
</dbReference>
<protein>
    <submittedName>
        <fullName evidence="1">Uncharacterized protein</fullName>
    </submittedName>
</protein>
<dbReference type="Proteomes" id="UP001596099">
    <property type="component" value="Unassembled WGS sequence"/>
</dbReference>
<organism evidence="1 2">
    <name type="scientific">Halomarina salina</name>
    <dbReference type="NCBI Taxonomy" id="1872699"/>
    <lineage>
        <taxon>Archaea</taxon>
        <taxon>Methanobacteriati</taxon>
        <taxon>Methanobacteriota</taxon>
        <taxon>Stenosarchaea group</taxon>
        <taxon>Halobacteria</taxon>
        <taxon>Halobacteriales</taxon>
        <taxon>Natronomonadaceae</taxon>
        <taxon>Halomarina</taxon>
    </lineage>
</organism>
<evidence type="ECO:0000313" key="1">
    <source>
        <dbReference type="EMBL" id="MFC5971064.1"/>
    </source>
</evidence>
<sequence>MSRYIEQSHRIENFEPGREVELTVKSHHADEAAWLIINGEEGEDEPPSYDIVVSEDVRSGELGNDTDGVVSEVHEDCTDRKVVFEHIGSTTTLKIRLNEAATYRFAVFGR</sequence>
<reference evidence="1 2" key="1">
    <citation type="journal article" date="2019" name="Int. J. Syst. Evol. Microbiol.">
        <title>The Global Catalogue of Microorganisms (GCM) 10K type strain sequencing project: providing services to taxonomists for standard genome sequencing and annotation.</title>
        <authorList>
            <consortium name="The Broad Institute Genomics Platform"/>
            <consortium name="The Broad Institute Genome Sequencing Center for Infectious Disease"/>
            <person name="Wu L."/>
            <person name="Ma J."/>
        </authorList>
    </citation>
    <scope>NUCLEOTIDE SEQUENCE [LARGE SCALE GENOMIC DNA]</scope>
    <source>
        <strain evidence="1 2">CGMCC 1.12543</strain>
    </source>
</reference>